<dbReference type="InterPro" id="IPR029058">
    <property type="entry name" value="AB_hydrolase_fold"/>
</dbReference>
<dbReference type="Gene3D" id="3.40.50.1820">
    <property type="entry name" value="alpha/beta hydrolase"/>
    <property type="match status" value="1"/>
</dbReference>
<dbReference type="Pfam" id="PF06821">
    <property type="entry name" value="Ser_hydrolase"/>
    <property type="match status" value="1"/>
</dbReference>
<keyword evidence="1" id="KW-0378">Hydrolase</keyword>
<dbReference type="InterPro" id="IPR010662">
    <property type="entry name" value="RBBP9/YdeN"/>
</dbReference>
<sequence>MKKQPLLFIQGGGDDGYEADKALVNSLRESLGNQYEIHYPAMPSDESAPDFGWLQQIDSEVSENEDGVILVAHSLGASMLLKYISEYPVIKKIKGIFLIATPHWSGDEEWQAGLKLKKDFAKKLPDKVPLYLYHSRDDEEVSFAYLDYYKQNLNQATFREIKSGGHQLNNDLTIVANDINSLSK</sequence>
<evidence type="ECO:0000313" key="2">
    <source>
        <dbReference type="Proteomes" id="UP000598271"/>
    </source>
</evidence>
<evidence type="ECO:0000313" key="1">
    <source>
        <dbReference type="EMBL" id="GHB65913.1"/>
    </source>
</evidence>
<name>A0A8J3D8M4_9BACT</name>
<protein>
    <submittedName>
        <fullName evidence="1">Alpha/beta hydrolase</fullName>
    </submittedName>
</protein>
<accession>A0A8J3D8M4</accession>
<dbReference type="SUPFAM" id="SSF53474">
    <property type="entry name" value="alpha/beta-Hydrolases"/>
    <property type="match status" value="1"/>
</dbReference>
<gene>
    <name evidence="1" type="ORF">GCM10007390_20030</name>
</gene>
<organism evidence="1 2">
    <name type="scientific">Persicitalea jodogahamensis</name>
    <dbReference type="NCBI Taxonomy" id="402147"/>
    <lineage>
        <taxon>Bacteria</taxon>
        <taxon>Pseudomonadati</taxon>
        <taxon>Bacteroidota</taxon>
        <taxon>Cytophagia</taxon>
        <taxon>Cytophagales</taxon>
        <taxon>Spirosomataceae</taxon>
        <taxon>Persicitalea</taxon>
    </lineage>
</organism>
<dbReference type="AlphaFoldDB" id="A0A8J3D8M4"/>
<comment type="caution">
    <text evidence="1">The sequence shown here is derived from an EMBL/GenBank/DDBJ whole genome shotgun (WGS) entry which is preliminary data.</text>
</comment>
<dbReference type="PANTHER" id="PTHR15394:SF3">
    <property type="entry name" value="SERINE HYDROLASE RBBP9"/>
    <property type="match status" value="1"/>
</dbReference>
<reference evidence="1 2" key="1">
    <citation type="journal article" date="2014" name="Int. J. Syst. Evol. Microbiol.">
        <title>Complete genome sequence of Corynebacterium casei LMG S-19264T (=DSM 44701T), isolated from a smear-ripened cheese.</title>
        <authorList>
            <consortium name="US DOE Joint Genome Institute (JGI-PGF)"/>
            <person name="Walter F."/>
            <person name="Albersmeier A."/>
            <person name="Kalinowski J."/>
            <person name="Ruckert C."/>
        </authorList>
    </citation>
    <scope>NUCLEOTIDE SEQUENCE [LARGE SCALE GENOMIC DNA]</scope>
    <source>
        <strain evidence="1 2">KCTC 12866</strain>
    </source>
</reference>
<dbReference type="GO" id="GO:0016787">
    <property type="term" value="F:hydrolase activity"/>
    <property type="evidence" value="ECO:0007669"/>
    <property type="project" value="UniProtKB-KW"/>
</dbReference>
<dbReference type="PANTHER" id="PTHR15394">
    <property type="entry name" value="SERINE HYDROLASE RBBP9"/>
    <property type="match status" value="1"/>
</dbReference>
<keyword evidence="2" id="KW-1185">Reference proteome</keyword>
<proteinExistence type="predicted"/>
<dbReference type="Proteomes" id="UP000598271">
    <property type="component" value="Unassembled WGS sequence"/>
</dbReference>
<dbReference type="EMBL" id="BMXF01000001">
    <property type="protein sequence ID" value="GHB65913.1"/>
    <property type="molecule type" value="Genomic_DNA"/>
</dbReference>
<dbReference type="RefSeq" id="WP_189564152.1">
    <property type="nucleotide sequence ID" value="NZ_BMXF01000001.1"/>
</dbReference>